<protein>
    <submittedName>
        <fullName evidence="2">Uncharacterized protein</fullName>
    </submittedName>
</protein>
<proteinExistence type="predicted"/>
<feature type="compositionally biased region" description="Basic residues" evidence="1">
    <location>
        <begin position="20"/>
        <end position="31"/>
    </location>
</feature>
<keyword evidence="3" id="KW-1185">Reference proteome</keyword>
<accession>A0A3S5CKE2</accession>
<evidence type="ECO:0000313" key="2">
    <source>
        <dbReference type="EMBL" id="VEL28468.1"/>
    </source>
</evidence>
<dbReference type="EMBL" id="CAAALY010095244">
    <property type="protein sequence ID" value="VEL28468.1"/>
    <property type="molecule type" value="Genomic_DNA"/>
</dbReference>
<evidence type="ECO:0000313" key="3">
    <source>
        <dbReference type="Proteomes" id="UP000784294"/>
    </source>
</evidence>
<comment type="caution">
    <text evidence="2">The sequence shown here is derived from an EMBL/GenBank/DDBJ whole genome shotgun (WGS) entry which is preliminary data.</text>
</comment>
<dbReference type="AlphaFoldDB" id="A0A3S5CKE2"/>
<dbReference type="Proteomes" id="UP000784294">
    <property type="component" value="Unassembled WGS sequence"/>
</dbReference>
<reference evidence="2" key="1">
    <citation type="submission" date="2018-11" db="EMBL/GenBank/DDBJ databases">
        <authorList>
            <consortium name="Pathogen Informatics"/>
        </authorList>
    </citation>
    <scope>NUCLEOTIDE SEQUENCE</scope>
</reference>
<name>A0A3S5CKE2_9PLAT</name>
<evidence type="ECO:0000256" key="1">
    <source>
        <dbReference type="SAM" id="MobiDB-lite"/>
    </source>
</evidence>
<sequence>MIPCSDDVRHVTDESLAHFHQNRRRMPRKQRQHESSSNANRRLVKKNPPSSSGGTDLRISSPNTSTRNGALFFQSSILSRTVPLAKLTWSPARTGVREPRLGSSPLGGREAGGKRIMIILTPHAQINSAIWPKRVAIWSAIQLALIANACCAVAKPYSEKHRKFVVQSTNGQLNLALFRRL</sequence>
<feature type="compositionally biased region" description="Basic and acidic residues" evidence="1">
    <location>
        <begin position="1"/>
        <end position="17"/>
    </location>
</feature>
<feature type="region of interest" description="Disordered" evidence="1">
    <location>
        <begin position="1"/>
        <end position="63"/>
    </location>
</feature>
<organism evidence="2 3">
    <name type="scientific">Protopolystoma xenopodis</name>
    <dbReference type="NCBI Taxonomy" id="117903"/>
    <lineage>
        <taxon>Eukaryota</taxon>
        <taxon>Metazoa</taxon>
        <taxon>Spiralia</taxon>
        <taxon>Lophotrochozoa</taxon>
        <taxon>Platyhelminthes</taxon>
        <taxon>Monogenea</taxon>
        <taxon>Polyopisthocotylea</taxon>
        <taxon>Polystomatidea</taxon>
        <taxon>Polystomatidae</taxon>
        <taxon>Protopolystoma</taxon>
    </lineage>
</organism>
<feature type="compositionally biased region" description="Polar residues" evidence="1">
    <location>
        <begin position="48"/>
        <end position="63"/>
    </location>
</feature>
<gene>
    <name evidence="2" type="ORF">PXEA_LOCUS21908</name>
</gene>